<dbReference type="STRING" id="396588.Tgr7_2076"/>
<dbReference type="AlphaFoldDB" id="B8GTR2"/>
<dbReference type="Pfam" id="PF15919">
    <property type="entry name" value="HicB_lk_antitox"/>
    <property type="match status" value="1"/>
</dbReference>
<dbReference type="InterPro" id="IPR031807">
    <property type="entry name" value="HicB-like"/>
</dbReference>
<reference evidence="2 3" key="1">
    <citation type="journal article" date="2011" name="Stand. Genomic Sci.">
        <title>Complete genome sequence of 'Thioalkalivibrio sulfidophilus' HL-EbGr7.</title>
        <authorList>
            <person name="Muyzer G."/>
            <person name="Sorokin D.Y."/>
            <person name="Mavromatis K."/>
            <person name="Lapidus A."/>
            <person name="Clum A."/>
            <person name="Ivanova N."/>
            <person name="Pati A."/>
            <person name="d'Haeseleer P."/>
            <person name="Woyke T."/>
            <person name="Kyrpides N.C."/>
        </authorList>
    </citation>
    <scope>NUCLEOTIDE SEQUENCE [LARGE SCALE GENOMIC DNA]</scope>
    <source>
        <strain evidence="2 3">HL-EbGR7</strain>
    </source>
</reference>
<gene>
    <name evidence="2" type="ordered locus">Tgr7_2076</name>
</gene>
<name>B8GTR2_THISH</name>
<dbReference type="PANTHER" id="PTHR34504:SF2">
    <property type="entry name" value="UPF0150 PROTEIN SSL0259"/>
    <property type="match status" value="1"/>
</dbReference>
<dbReference type="OrthoDB" id="9807959at2"/>
<evidence type="ECO:0000259" key="1">
    <source>
        <dbReference type="Pfam" id="PF15919"/>
    </source>
</evidence>
<dbReference type="eggNOG" id="COG1598">
    <property type="taxonomic scope" value="Bacteria"/>
</dbReference>
<dbReference type="SUPFAM" id="SSF143100">
    <property type="entry name" value="TTHA1013/TTHA0281-like"/>
    <property type="match status" value="1"/>
</dbReference>
<dbReference type="KEGG" id="tgr:Tgr7_2076"/>
<dbReference type="EMBL" id="CP001339">
    <property type="protein sequence ID" value="ACL73156.1"/>
    <property type="molecule type" value="Genomic_DNA"/>
</dbReference>
<feature type="domain" description="HicB-like antitoxin of toxin-antitoxin system" evidence="1">
    <location>
        <begin position="3"/>
        <end position="125"/>
    </location>
</feature>
<dbReference type="InterPro" id="IPR051404">
    <property type="entry name" value="TA_system_antitoxin"/>
</dbReference>
<protein>
    <recommendedName>
        <fullName evidence="1">HicB-like antitoxin of toxin-antitoxin system domain-containing protein</fullName>
    </recommendedName>
</protein>
<dbReference type="PANTHER" id="PTHR34504">
    <property type="entry name" value="ANTITOXIN HICB"/>
    <property type="match status" value="1"/>
</dbReference>
<sequence>MRYPILIEPGSNSTAYSVVVPDLPGCYSAGDTLDEAIENAEEAILMHLEALIDAGESLPEPSSIEMQLNNPAYKDWIRAMVDIDMSRIQGPAQRINITIPKRVLRAIDAAAARAHETRSGFLARAGLKAAQLQEMEKTTGSE</sequence>
<keyword evidence="3" id="KW-1185">Reference proteome</keyword>
<evidence type="ECO:0000313" key="2">
    <source>
        <dbReference type="EMBL" id="ACL73156.1"/>
    </source>
</evidence>
<proteinExistence type="predicted"/>
<dbReference type="HOGENOM" id="CLU_114047_1_1_6"/>
<dbReference type="RefSeq" id="WP_012638635.1">
    <property type="nucleotide sequence ID" value="NC_011901.1"/>
</dbReference>
<dbReference type="InterPro" id="IPR035069">
    <property type="entry name" value="TTHA1013/TTHA0281-like"/>
</dbReference>
<evidence type="ECO:0000313" key="3">
    <source>
        <dbReference type="Proteomes" id="UP000002383"/>
    </source>
</evidence>
<dbReference type="Proteomes" id="UP000002383">
    <property type="component" value="Chromosome"/>
</dbReference>
<accession>B8GTR2</accession>
<organism evidence="2 3">
    <name type="scientific">Thioalkalivibrio sulfidiphilus (strain HL-EbGR7)</name>
    <dbReference type="NCBI Taxonomy" id="396588"/>
    <lineage>
        <taxon>Bacteria</taxon>
        <taxon>Pseudomonadati</taxon>
        <taxon>Pseudomonadota</taxon>
        <taxon>Gammaproteobacteria</taxon>
        <taxon>Chromatiales</taxon>
        <taxon>Ectothiorhodospiraceae</taxon>
        <taxon>Thioalkalivibrio</taxon>
    </lineage>
</organism>
<dbReference type="Gene3D" id="3.30.160.250">
    <property type="match status" value="1"/>
</dbReference>